<feature type="transmembrane region" description="Helical" evidence="1">
    <location>
        <begin position="6"/>
        <end position="27"/>
    </location>
</feature>
<comment type="caution">
    <text evidence="2">The sequence shown here is derived from an EMBL/GenBank/DDBJ whole genome shotgun (WGS) entry which is preliminary data.</text>
</comment>
<protein>
    <submittedName>
        <fullName evidence="2">Uncharacterized protein</fullName>
    </submittedName>
</protein>
<gene>
    <name evidence="2" type="ORF">HX829_13500</name>
</gene>
<evidence type="ECO:0000256" key="1">
    <source>
        <dbReference type="SAM" id="Phobius"/>
    </source>
</evidence>
<name>A0A7Y7WDQ3_9PSED</name>
<dbReference type="AlphaFoldDB" id="A0A7Y7WDQ3"/>
<evidence type="ECO:0000313" key="3">
    <source>
        <dbReference type="Proteomes" id="UP000582981"/>
    </source>
</evidence>
<feature type="transmembrane region" description="Helical" evidence="1">
    <location>
        <begin position="34"/>
        <end position="53"/>
    </location>
</feature>
<keyword evidence="1" id="KW-1133">Transmembrane helix</keyword>
<dbReference type="EMBL" id="JACAPU010000014">
    <property type="protein sequence ID" value="NWB47507.1"/>
    <property type="molecule type" value="Genomic_DNA"/>
</dbReference>
<keyword evidence="1" id="KW-0472">Membrane</keyword>
<proteinExistence type="predicted"/>
<dbReference type="Proteomes" id="UP000582981">
    <property type="component" value="Unassembled WGS sequence"/>
</dbReference>
<organism evidence="2 3">
    <name type="scientific">Pseudomonas gingeri</name>
    <dbReference type="NCBI Taxonomy" id="117681"/>
    <lineage>
        <taxon>Bacteria</taxon>
        <taxon>Pseudomonadati</taxon>
        <taxon>Pseudomonadota</taxon>
        <taxon>Gammaproteobacteria</taxon>
        <taxon>Pseudomonadales</taxon>
        <taxon>Pseudomonadaceae</taxon>
        <taxon>Pseudomonas</taxon>
    </lineage>
</organism>
<reference evidence="2 3" key="1">
    <citation type="submission" date="2020-04" db="EMBL/GenBank/DDBJ databases">
        <title>Molecular characterization of pseudomonads from Agaricus bisporus reveal novel blotch 2 pathogens in Western Europe.</title>
        <authorList>
            <person name="Taparia T."/>
            <person name="Krijger M."/>
            <person name="Haynes E."/>
            <person name="Elpinstone J.G."/>
            <person name="Noble R."/>
            <person name="Van Der Wolf J."/>
        </authorList>
    </citation>
    <scope>NUCLEOTIDE SEQUENCE [LARGE SCALE GENOMIC DNA]</scope>
    <source>
        <strain evidence="2 3">F1001</strain>
    </source>
</reference>
<evidence type="ECO:0000313" key="2">
    <source>
        <dbReference type="EMBL" id="NWB47507.1"/>
    </source>
</evidence>
<keyword evidence="1" id="KW-0812">Transmembrane</keyword>
<sequence>MITPFAFHTMLIPILGGMLMLAVGFNFRERNAGVLLIWLGMLFILATVVYKILAQLTD</sequence>
<dbReference type="RefSeq" id="WP_177144249.1">
    <property type="nucleotide sequence ID" value="NZ_JACAPU010000014.1"/>
</dbReference>
<accession>A0A7Y7WDQ3</accession>